<evidence type="ECO:0000259" key="1">
    <source>
        <dbReference type="PROSITE" id="PS51340"/>
    </source>
</evidence>
<dbReference type="GO" id="GO:0030151">
    <property type="term" value="F:molybdenum ion binding"/>
    <property type="evidence" value="ECO:0007669"/>
    <property type="project" value="InterPro"/>
</dbReference>
<dbReference type="AlphaFoldDB" id="A0A222FNC6"/>
<dbReference type="InterPro" id="IPR005303">
    <property type="entry name" value="MOCOS_middle"/>
</dbReference>
<dbReference type="Pfam" id="PF03476">
    <property type="entry name" value="MOSC_N"/>
    <property type="match status" value="1"/>
</dbReference>
<evidence type="ECO:0000313" key="3">
    <source>
        <dbReference type="Proteomes" id="UP000202440"/>
    </source>
</evidence>
<organism evidence="2 3">
    <name type="scientific">Bacterioplanes sanyensis</name>
    <dbReference type="NCBI Taxonomy" id="1249553"/>
    <lineage>
        <taxon>Bacteria</taxon>
        <taxon>Pseudomonadati</taxon>
        <taxon>Pseudomonadota</taxon>
        <taxon>Gammaproteobacteria</taxon>
        <taxon>Oceanospirillales</taxon>
        <taxon>Oceanospirillaceae</taxon>
        <taxon>Bacterioplanes</taxon>
    </lineage>
</organism>
<name>A0A222FNC6_9GAMM</name>
<dbReference type="Pfam" id="PF03473">
    <property type="entry name" value="MOSC"/>
    <property type="match status" value="1"/>
</dbReference>
<dbReference type="GO" id="GO:0003824">
    <property type="term" value="F:catalytic activity"/>
    <property type="evidence" value="ECO:0007669"/>
    <property type="project" value="InterPro"/>
</dbReference>
<gene>
    <name evidence="2" type="ORF">CHH28_15675</name>
</gene>
<dbReference type="PANTHER" id="PTHR14237">
    <property type="entry name" value="MOLYBDOPTERIN COFACTOR SULFURASE MOSC"/>
    <property type="match status" value="1"/>
</dbReference>
<reference evidence="2 3" key="1">
    <citation type="submission" date="2017-07" db="EMBL/GenBank/DDBJ databases">
        <title>Annotated genome sequence of Bacterioplanes sanyensis isolated from Red Sea.</title>
        <authorList>
            <person name="Rehman Z.U."/>
        </authorList>
    </citation>
    <scope>NUCLEOTIDE SEQUENCE [LARGE SCALE GENOMIC DNA]</scope>
    <source>
        <strain evidence="2 3">NV9</strain>
    </source>
</reference>
<dbReference type="OrthoDB" id="581532at2"/>
<dbReference type="PROSITE" id="PS51257">
    <property type="entry name" value="PROKAR_LIPOPROTEIN"/>
    <property type="match status" value="1"/>
</dbReference>
<keyword evidence="3" id="KW-1185">Reference proteome</keyword>
<dbReference type="InterPro" id="IPR005302">
    <property type="entry name" value="MoCF_Sase_C"/>
</dbReference>
<dbReference type="SUPFAM" id="SSF50800">
    <property type="entry name" value="PK beta-barrel domain-like"/>
    <property type="match status" value="1"/>
</dbReference>
<protein>
    <submittedName>
        <fullName evidence="2">MOSC domain-containing protein</fullName>
    </submittedName>
</protein>
<dbReference type="InterPro" id="IPR011037">
    <property type="entry name" value="Pyrv_Knase-like_insert_dom_sf"/>
</dbReference>
<dbReference type="EMBL" id="CP022530">
    <property type="protein sequence ID" value="ASP40024.1"/>
    <property type="molecule type" value="Genomic_DNA"/>
</dbReference>
<dbReference type="PANTHER" id="PTHR14237:SF19">
    <property type="entry name" value="MITOCHONDRIAL AMIDOXIME REDUCING COMPONENT 1"/>
    <property type="match status" value="1"/>
</dbReference>
<feature type="domain" description="MOSC" evidence="1">
    <location>
        <begin position="136"/>
        <end position="278"/>
    </location>
</feature>
<dbReference type="SUPFAM" id="SSF141673">
    <property type="entry name" value="MOSC N-terminal domain-like"/>
    <property type="match status" value="1"/>
</dbReference>
<dbReference type="KEGG" id="bsan:CHH28_15675"/>
<accession>A0A222FNC6</accession>
<dbReference type="GO" id="GO:0030170">
    <property type="term" value="F:pyridoxal phosphate binding"/>
    <property type="evidence" value="ECO:0007669"/>
    <property type="project" value="InterPro"/>
</dbReference>
<evidence type="ECO:0000313" key="2">
    <source>
        <dbReference type="EMBL" id="ASP40024.1"/>
    </source>
</evidence>
<proteinExistence type="predicted"/>
<dbReference type="Proteomes" id="UP000202440">
    <property type="component" value="Chromosome"/>
</dbReference>
<sequence length="279" mass="31487">MSRPMPAFLILLQGCLMATIERLFIYPIKSCAPVEVEHFELDALGPVGDRRYMLVNEQGKFLSQRQLPQMARIQAHYQGEALVITLPGQAPMEVSLSEERADVEVWGDVVSARLAAQAVHDRLSEFLGRACRLAYMDEHSERLVTAKYSSGDRQVGFADGFPLLVVNQNSLDFLSELLQRTVDMRRFRPNVVLSGEDIPHLDEYQWRTLNLSNGHLDVVKLCARCVIPTRDMDSLERQGDVLDALKEHYRVDGKIIFGQNAIHQQLDSLAVGQSVDVVR</sequence>
<dbReference type="PROSITE" id="PS51340">
    <property type="entry name" value="MOSC"/>
    <property type="match status" value="1"/>
</dbReference>